<organism evidence="7 8">
    <name type="scientific">Saponaria officinalis</name>
    <name type="common">Common soapwort</name>
    <name type="synonym">Lychnis saponaria</name>
    <dbReference type="NCBI Taxonomy" id="3572"/>
    <lineage>
        <taxon>Eukaryota</taxon>
        <taxon>Viridiplantae</taxon>
        <taxon>Streptophyta</taxon>
        <taxon>Embryophyta</taxon>
        <taxon>Tracheophyta</taxon>
        <taxon>Spermatophyta</taxon>
        <taxon>Magnoliopsida</taxon>
        <taxon>eudicotyledons</taxon>
        <taxon>Gunneridae</taxon>
        <taxon>Pentapetalae</taxon>
        <taxon>Caryophyllales</taxon>
        <taxon>Caryophyllaceae</taxon>
        <taxon>Caryophylleae</taxon>
        <taxon>Saponaria</taxon>
    </lineage>
</organism>
<dbReference type="Proteomes" id="UP001443914">
    <property type="component" value="Unassembled WGS sequence"/>
</dbReference>
<dbReference type="Pfam" id="PF01266">
    <property type="entry name" value="DAO"/>
    <property type="match status" value="1"/>
</dbReference>
<comment type="similarity">
    <text evidence="2">Belongs to the MSOX/MTOX family.</text>
</comment>
<protein>
    <recommendedName>
        <fullName evidence="6">FAD dependent oxidoreductase domain-containing protein</fullName>
    </recommendedName>
</protein>
<keyword evidence="8" id="KW-1185">Reference proteome</keyword>
<dbReference type="GO" id="GO:0008115">
    <property type="term" value="F:sarcosine oxidase activity"/>
    <property type="evidence" value="ECO:0007669"/>
    <property type="project" value="TreeGrafter"/>
</dbReference>
<dbReference type="Gene3D" id="3.50.50.60">
    <property type="entry name" value="FAD/NAD(P)-binding domain"/>
    <property type="match status" value="1"/>
</dbReference>
<dbReference type="EMBL" id="JBDFQZ010000008">
    <property type="protein sequence ID" value="KAK9698211.1"/>
    <property type="molecule type" value="Genomic_DNA"/>
</dbReference>
<dbReference type="PANTHER" id="PTHR10961:SF7">
    <property type="entry name" value="FAD DEPENDENT OXIDOREDUCTASE DOMAIN-CONTAINING PROTEIN"/>
    <property type="match status" value="1"/>
</dbReference>
<keyword evidence="3" id="KW-0285">Flavoprotein</keyword>
<dbReference type="InterPro" id="IPR036188">
    <property type="entry name" value="FAD/NAD-bd_sf"/>
</dbReference>
<keyword evidence="5" id="KW-0560">Oxidoreductase</keyword>
<evidence type="ECO:0000256" key="5">
    <source>
        <dbReference type="ARBA" id="ARBA00023002"/>
    </source>
</evidence>
<evidence type="ECO:0000256" key="1">
    <source>
        <dbReference type="ARBA" id="ARBA00001974"/>
    </source>
</evidence>
<accession>A0AAW1J5Y1</accession>
<evidence type="ECO:0000256" key="4">
    <source>
        <dbReference type="ARBA" id="ARBA00022827"/>
    </source>
</evidence>
<gene>
    <name evidence="7" type="ORF">RND81_08G089300</name>
</gene>
<dbReference type="InterPro" id="IPR006076">
    <property type="entry name" value="FAD-dep_OxRdtase"/>
</dbReference>
<evidence type="ECO:0000313" key="8">
    <source>
        <dbReference type="Proteomes" id="UP001443914"/>
    </source>
</evidence>
<sequence>MEEMGSSNIEYDVIVIGAGIMGSCSAYEASKRGCSTLLLEQYDLLHNRGSSHGESRTLRITYPEPYYSSMVLESSLLWEDAQSQVGYKVLYPTPQLDFGPSSETSLQAAISSCRSNSVPFRLLTPADVARHFSDAVLLPHDWIGVLSEGAGVLKPTKAVSMFQALAFRNGVVLKDNVKVTGITRSGPGGLLVVSTNSGKTFYGKKCVVTAGAWMKKLVKDVSGRDLPIQPLETTICYWKIKQGHEKDYSIDEGFPTFAAYGCPYIYGTPSLEYPGLIKVAVHGGRPCDPDNRLWIPDSELMDLLKTWVRDRFGGRVDPDGPVSTQSCIYSMTPDEDYVIDFLGGEFGKDVVIAGGFSGHGFKMGPVIGRVVADMLLHGEARGVEMDYFKLDRFDRNPRGNVKQFGEQVGLSSHNLSCQLE</sequence>
<evidence type="ECO:0000256" key="2">
    <source>
        <dbReference type="ARBA" id="ARBA00010989"/>
    </source>
</evidence>
<dbReference type="AlphaFoldDB" id="A0AAW1J5Y1"/>
<comment type="cofactor">
    <cofactor evidence="1">
        <name>FAD</name>
        <dbReference type="ChEBI" id="CHEBI:57692"/>
    </cofactor>
</comment>
<evidence type="ECO:0000259" key="6">
    <source>
        <dbReference type="Pfam" id="PF01266"/>
    </source>
</evidence>
<proteinExistence type="inferred from homology"/>
<keyword evidence="4" id="KW-0274">FAD</keyword>
<dbReference type="GO" id="GO:0050660">
    <property type="term" value="F:flavin adenine dinucleotide binding"/>
    <property type="evidence" value="ECO:0007669"/>
    <property type="project" value="InterPro"/>
</dbReference>
<comment type="caution">
    <text evidence="7">The sequence shown here is derived from an EMBL/GenBank/DDBJ whole genome shotgun (WGS) entry which is preliminary data.</text>
</comment>
<evidence type="ECO:0000313" key="7">
    <source>
        <dbReference type="EMBL" id="KAK9698211.1"/>
    </source>
</evidence>
<dbReference type="SUPFAM" id="SSF54373">
    <property type="entry name" value="FAD-linked reductases, C-terminal domain"/>
    <property type="match status" value="1"/>
</dbReference>
<dbReference type="SUPFAM" id="SSF51905">
    <property type="entry name" value="FAD/NAD(P)-binding domain"/>
    <property type="match status" value="1"/>
</dbReference>
<reference evidence="7" key="1">
    <citation type="submission" date="2024-03" db="EMBL/GenBank/DDBJ databases">
        <title>WGS assembly of Saponaria officinalis var. Norfolk2.</title>
        <authorList>
            <person name="Jenkins J."/>
            <person name="Shu S."/>
            <person name="Grimwood J."/>
            <person name="Barry K."/>
            <person name="Goodstein D."/>
            <person name="Schmutz J."/>
            <person name="Leebens-Mack J."/>
            <person name="Osbourn A."/>
        </authorList>
    </citation>
    <scope>NUCLEOTIDE SEQUENCE [LARGE SCALE GENOMIC DNA]</scope>
    <source>
        <strain evidence="7">JIC</strain>
    </source>
</reference>
<dbReference type="Gene3D" id="3.30.9.10">
    <property type="entry name" value="D-Amino Acid Oxidase, subunit A, domain 2"/>
    <property type="match status" value="1"/>
</dbReference>
<dbReference type="InterPro" id="IPR045170">
    <property type="entry name" value="MTOX"/>
</dbReference>
<dbReference type="PANTHER" id="PTHR10961">
    <property type="entry name" value="PEROXISOMAL SARCOSINE OXIDASE"/>
    <property type="match status" value="1"/>
</dbReference>
<feature type="domain" description="FAD dependent oxidoreductase" evidence="6">
    <location>
        <begin position="12"/>
        <end position="374"/>
    </location>
</feature>
<evidence type="ECO:0000256" key="3">
    <source>
        <dbReference type="ARBA" id="ARBA00022630"/>
    </source>
</evidence>
<name>A0AAW1J5Y1_SAPOF</name>